<reference evidence="1" key="2">
    <citation type="journal article" date="2022" name="New Phytol.">
        <title>Evolutionary transition to the ectomycorrhizal habit in the genomes of a hyperdiverse lineage of mushroom-forming fungi.</title>
        <authorList>
            <person name="Looney B."/>
            <person name="Miyauchi S."/>
            <person name="Morin E."/>
            <person name="Drula E."/>
            <person name="Courty P.E."/>
            <person name="Kohler A."/>
            <person name="Kuo A."/>
            <person name="LaButti K."/>
            <person name="Pangilinan J."/>
            <person name="Lipzen A."/>
            <person name="Riley R."/>
            <person name="Andreopoulos W."/>
            <person name="He G."/>
            <person name="Johnson J."/>
            <person name="Nolan M."/>
            <person name="Tritt A."/>
            <person name="Barry K.W."/>
            <person name="Grigoriev I.V."/>
            <person name="Nagy L.G."/>
            <person name="Hibbett D."/>
            <person name="Henrissat B."/>
            <person name="Matheny P.B."/>
            <person name="Labbe J."/>
            <person name="Martin F.M."/>
        </authorList>
    </citation>
    <scope>NUCLEOTIDE SEQUENCE</scope>
    <source>
        <strain evidence="1">HHB10654</strain>
    </source>
</reference>
<gene>
    <name evidence="1" type="ORF">BV25DRAFT_1816265</name>
</gene>
<evidence type="ECO:0000313" key="2">
    <source>
        <dbReference type="Proteomes" id="UP000814140"/>
    </source>
</evidence>
<dbReference type="EMBL" id="MU277323">
    <property type="protein sequence ID" value="KAI0054978.1"/>
    <property type="molecule type" value="Genomic_DNA"/>
</dbReference>
<sequence>MGQGVGFFDDLIYNERVAVSELAISLAEKINSETARQLEEADEFLGNLSREQTMSEAAPSTRTLYSEDNEVHVAQYLEQYPIHEEILLLAKHGVRLPLTVFTNDALCKITQNPMSFRKKISVETGSACLLDTSAFGLEDDLSQHQWTEAWRAYKAFLSTPGIATEGVHDRWYRHYEAITGVEDFEANFRAVRTFDIEERVCYHSQPFKHNEAIYWRAYDKICTGIALADLQEEKEARERQASGSALCERRHTTSSISRFHPYDDQHPRQSGKPSTGLCLVCGTTGHHVRDCSARVSIKGRPLVAKWDISKRTIVTISGNGEFCVYWNLKGPGGCHGEHGTRSRHACSICTGDHHAASGACPASD</sequence>
<keyword evidence="2" id="KW-1185">Reference proteome</keyword>
<dbReference type="Proteomes" id="UP000814140">
    <property type="component" value="Unassembled WGS sequence"/>
</dbReference>
<evidence type="ECO:0000313" key="1">
    <source>
        <dbReference type="EMBL" id="KAI0054978.1"/>
    </source>
</evidence>
<organism evidence="1 2">
    <name type="scientific">Artomyces pyxidatus</name>
    <dbReference type="NCBI Taxonomy" id="48021"/>
    <lineage>
        <taxon>Eukaryota</taxon>
        <taxon>Fungi</taxon>
        <taxon>Dikarya</taxon>
        <taxon>Basidiomycota</taxon>
        <taxon>Agaricomycotina</taxon>
        <taxon>Agaricomycetes</taxon>
        <taxon>Russulales</taxon>
        <taxon>Auriscalpiaceae</taxon>
        <taxon>Artomyces</taxon>
    </lineage>
</organism>
<protein>
    <submittedName>
        <fullName evidence="1">Uncharacterized protein</fullName>
    </submittedName>
</protein>
<proteinExistence type="predicted"/>
<accession>A0ACB8SFE9</accession>
<name>A0ACB8SFE9_9AGAM</name>
<comment type="caution">
    <text evidence="1">The sequence shown here is derived from an EMBL/GenBank/DDBJ whole genome shotgun (WGS) entry which is preliminary data.</text>
</comment>
<reference evidence="1" key="1">
    <citation type="submission" date="2021-03" db="EMBL/GenBank/DDBJ databases">
        <authorList>
            <consortium name="DOE Joint Genome Institute"/>
            <person name="Ahrendt S."/>
            <person name="Looney B.P."/>
            <person name="Miyauchi S."/>
            <person name="Morin E."/>
            <person name="Drula E."/>
            <person name="Courty P.E."/>
            <person name="Chicoki N."/>
            <person name="Fauchery L."/>
            <person name="Kohler A."/>
            <person name="Kuo A."/>
            <person name="Labutti K."/>
            <person name="Pangilinan J."/>
            <person name="Lipzen A."/>
            <person name="Riley R."/>
            <person name="Andreopoulos W."/>
            <person name="He G."/>
            <person name="Johnson J."/>
            <person name="Barry K.W."/>
            <person name="Grigoriev I.V."/>
            <person name="Nagy L."/>
            <person name="Hibbett D."/>
            <person name="Henrissat B."/>
            <person name="Matheny P.B."/>
            <person name="Labbe J."/>
            <person name="Martin F."/>
        </authorList>
    </citation>
    <scope>NUCLEOTIDE SEQUENCE</scope>
    <source>
        <strain evidence="1">HHB10654</strain>
    </source>
</reference>